<dbReference type="HAMAP" id="MF_01469">
    <property type="entry name" value="RNase_M5"/>
    <property type="match status" value="1"/>
</dbReference>
<keyword evidence="9" id="KW-0460">Magnesium</keyword>
<keyword evidence="8 11" id="KW-0378">Hydrolase</keyword>
<accession>A0A9D1HDK8</accession>
<dbReference type="GO" id="GO:0006364">
    <property type="term" value="P:rRNA processing"/>
    <property type="evidence" value="ECO:0007669"/>
    <property type="project" value="UniProtKB-UniRule"/>
</dbReference>
<evidence type="ECO:0000256" key="6">
    <source>
        <dbReference type="ARBA" id="ARBA00022730"/>
    </source>
</evidence>
<evidence type="ECO:0000256" key="7">
    <source>
        <dbReference type="ARBA" id="ARBA00022759"/>
    </source>
</evidence>
<feature type="domain" description="Toprim" evidence="13">
    <location>
        <begin position="4"/>
        <end position="87"/>
    </location>
</feature>
<evidence type="ECO:0000256" key="5">
    <source>
        <dbReference type="ARBA" id="ARBA00022723"/>
    </source>
</evidence>
<reference evidence="14" key="1">
    <citation type="submission" date="2020-10" db="EMBL/GenBank/DDBJ databases">
        <authorList>
            <person name="Gilroy R."/>
        </authorList>
    </citation>
    <scope>NUCLEOTIDE SEQUENCE</scope>
    <source>
        <strain evidence="14">CHK176-22527</strain>
    </source>
</reference>
<keyword evidence="6 11" id="KW-0699">rRNA-binding</keyword>
<evidence type="ECO:0000313" key="14">
    <source>
        <dbReference type="EMBL" id="HIT99037.1"/>
    </source>
</evidence>
<dbReference type="SUPFAM" id="SSF110455">
    <property type="entry name" value="Toprim domain"/>
    <property type="match status" value="1"/>
</dbReference>
<keyword evidence="3 11" id="KW-0698">rRNA processing</keyword>
<dbReference type="PROSITE" id="PS50880">
    <property type="entry name" value="TOPRIM"/>
    <property type="match status" value="1"/>
</dbReference>
<dbReference type="NCBIfam" id="TIGR00334">
    <property type="entry name" value="5S_RNA_mat_M5"/>
    <property type="match status" value="1"/>
</dbReference>
<evidence type="ECO:0000256" key="8">
    <source>
        <dbReference type="ARBA" id="ARBA00022801"/>
    </source>
</evidence>
<keyword evidence="10 11" id="KW-0694">RNA-binding</keyword>
<dbReference type="GO" id="GO:0046872">
    <property type="term" value="F:metal ion binding"/>
    <property type="evidence" value="ECO:0007669"/>
    <property type="project" value="UniProtKB-KW"/>
</dbReference>
<evidence type="ECO:0000259" key="13">
    <source>
        <dbReference type="PROSITE" id="PS50880"/>
    </source>
</evidence>
<keyword evidence="1 11" id="KW-0963">Cytoplasm</keyword>
<dbReference type="EC" id="3.1.26.8" evidence="11 12"/>
<evidence type="ECO:0000256" key="1">
    <source>
        <dbReference type="ARBA" id="ARBA00022490"/>
    </source>
</evidence>
<evidence type="ECO:0000256" key="4">
    <source>
        <dbReference type="ARBA" id="ARBA00022722"/>
    </source>
</evidence>
<dbReference type="Gene3D" id="3.40.1360.10">
    <property type="match status" value="1"/>
</dbReference>
<dbReference type="Pfam" id="PF01751">
    <property type="entry name" value="Toprim"/>
    <property type="match status" value="1"/>
</dbReference>
<dbReference type="GO" id="GO:0019843">
    <property type="term" value="F:rRNA binding"/>
    <property type="evidence" value="ECO:0007669"/>
    <property type="project" value="UniProtKB-KW"/>
</dbReference>
<dbReference type="GO" id="GO:0043822">
    <property type="term" value="F:ribonuclease M5 activity"/>
    <property type="evidence" value="ECO:0007669"/>
    <property type="project" value="UniProtKB-UniRule"/>
</dbReference>
<dbReference type="FunFam" id="3.40.1360.10:FF:000006">
    <property type="entry name" value="Ribonuclease M5"/>
    <property type="match status" value="1"/>
</dbReference>
<reference evidence="14" key="2">
    <citation type="journal article" date="2021" name="PeerJ">
        <title>Extensive microbial diversity within the chicken gut microbiome revealed by metagenomics and culture.</title>
        <authorList>
            <person name="Gilroy R."/>
            <person name="Ravi A."/>
            <person name="Getino M."/>
            <person name="Pursley I."/>
            <person name="Horton D.L."/>
            <person name="Alikhan N.F."/>
            <person name="Baker D."/>
            <person name="Gharbi K."/>
            <person name="Hall N."/>
            <person name="Watson M."/>
            <person name="Adriaenssens E.M."/>
            <person name="Foster-Nyarko E."/>
            <person name="Jarju S."/>
            <person name="Secka A."/>
            <person name="Antonio M."/>
            <person name="Oren A."/>
            <person name="Chaudhuri R.R."/>
            <person name="La Ragione R."/>
            <person name="Hildebrand F."/>
            <person name="Pallen M.J."/>
        </authorList>
    </citation>
    <scope>NUCLEOTIDE SEQUENCE</scope>
    <source>
        <strain evidence="14">CHK176-22527</strain>
    </source>
</reference>
<dbReference type="Proteomes" id="UP000824159">
    <property type="component" value="Unassembled WGS sequence"/>
</dbReference>
<dbReference type="EMBL" id="DVLX01000026">
    <property type="protein sequence ID" value="HIT99037.1"/>
    <property type="molecule type" value="Genomic_DNA"/>
</dbReference>
<evidence type="ECO:0000256" key="10">
    <source>
        <dbReference type="ARBA" id="ARBA00022884"/>
    </source>
</evidence>
<evidence type="ECO:0000256" key="3">
    <source>
        <dbReference type="ARBA" id="ARBA00022552"/>
    </source>
</evidence>
<evidence type="ECO:0000313" key="15">
    <source>
        <dbReference type="Proteomes" id="UP000824159"/>
    </source>
</evidence>
<dbReference type="InterPro" id="IPR004466">
    <property type="entry name" value="RNase_M5"/>
</dbReference>
<proteinExistence type="inferred from homology"/>
<dbReference type="CDD" id="cd01027">
    <property type="entry name" value="TOPRIM_RNase_M5_like"/>
    <property type="match status" value="1"/>
</dbReference>
<dbReference type="PANTHER" id="PTHR39156:SF1">
    <property type="entry name" value="RIBONUCLEASE M5"/>
    <property type="match status" value="1"/>
</dbReference>
<keyword evidence="5" id="KW-0479">Metal-binding</keyword>
<evidence type="ECO:0000256" key="12">
    <source>
        <dbReference type="NCBIfam" id="TIGR00334"/>
    </source>
</evidence>
<dbReference type="Pfam" id="PF13331">
    <property type="entry name" value="DUF4093"/>
    <property type="match status" value="1"/>
</dbReference>
<organism evidence="14 15">
    <name type="scientific">Candidatus Allocopromorpha excrementavium</name>
    <dbReference type="NCBI Taxonomy" id="2840741"/>
    <lineage>
        <taxon>Bacteria</taxon>
        <taxon>Bacillati</taxon>
        <taxon>Bacillota</taxon>
        <taxon>Clostridia</taxon>
        <taxon>Eubacteriales</taxon>
        <taxon>Eubacteriaceae</taxon>
        <taxon>Eubacteriaceae incertae sedis</taxon>
        <taxon>Candidatus Allocopromorpha</taxon>
    </lineage>
</organism>
<name>A0A9D1HDK8_9FIRM</name>
<dbReference type="InterPro" id="IPR034141">
    <property type="entry name" value="TOPRIM_RNase_M5-like"/>
</dbReference>
<dbReference type="AlphaFoldDB" id="A0A9D1HDK8"/>
<comment type="catalytic activity">
    <reaction evidence="11">
        <text>Endonucleolytic cleavage of RNA, removing 21 and 42 nucleotides, respectively, from the 5'- and 3'-termini of a 5S-rRNA precursor.</text>
        <dbReference type="EC" id="3.1.26.8"/>
    </reaction>
</comment>
<gene>
    <name evidence="11 14" type="primary">rnmV</name>
    <name evidence="14" type="ORF">IAD12_02145</name>
</gene>
<evidence type="ECO:0000256" key="11">
    <source>
        <dbReference type="HAMAP-Rule" id="MF_01469"/>
    </source>
</evidence>
<protein>
    <recommendedName>
        <fullName evidence="11 12">Ribonuclease M5</fullName>
        <ecNumber evidence="11 12">3.1.26.8</ecNumber>
    </recommendedName>
    <alternativeName>
        <fullName evidence="11">RNase M5</fullName>
    </alternativeName>
    <alternativeName>
        <fullName evidence="11">Ribosomal RNA terminal maturase M5</fullName>
    </alternativeName>
</protein>
<comment type="function">
    <text evidence="11">Required for correct processing of both the 5' and 3' ends of 5S rRNA precursor. Cleaves both sides of a double-stranded region yielding mature 5S rRNA in one step.</text>
</comment>
<evidence type="ECO:0000256" key="9">
    <source>
        <dbReference type="ARBA" id="ARBA00022842"/>
    </source>
</evidence>
<dbReference type="GO" id="GO:0005737">
    <property type="term" value="C:cytoplasm"/>
    <property type="evidence" value="ECO:0007669"/>
    <property type="project" value="UniProtKB-SubCell"/>
</dbReference>
<comment type="similarity">
    <text evidence="11">Belongs to the ribonuclease M5 family.</text>
</comment>
<sequence length="177" mass="19693">MKIKEVIVVEGRDDTAAIKKSVDAITIETHGYGINDRTWNLIETAYRGPGIIVFTDPDHAGEQIRKRIMERFPGAKEAFLDRESALKKGDIGIENASAESIRQALSKAQCSAVYAAEEFSMEDMLRAGLAGMEGSAERRRELGKILGIGYGNVRGFLQKLNKFEVKREAFERAVKEI</sequence>
<comment type="caution">
    <text evidence="14">The sequence shown here is derived from an EMBL/GenBank/DDBJ whole genome shotgun (WGS) entry which is preliminary data.</text>
</comment>
<evidence type="ECO:0000256" key="2">
    <source>
        <dbReference type="ARBA" id="ARBA00022517"/>
    </source>
</evidence>
<dbReference type="PANTHER" id="PTHR39156">
    <property type="entry name" value="RIBONUCLEASE M5"/>
    <property type="match status" value="1"/>
</dbReference>
<dbReference type="InterPro" id="IPR006171">
    <property type="entry name" value="TOPRIM_dom"/>
</dbReference>
<keyword evidence="7 11" id="KW-0255">Endonuclease</keyword>
<dbReference type="SMART" id="SM00493">
    <property type="entry name" value="TOPRIM"/>
    <property type="match status" value="1"/>
</dbReference>
<keyword evidence="2 11" id="KW-0690">Ribosome biogenesis</keyword>
<comment type="subcellular location">
    <subcellularLocation>
        <location evidence="11">Cytoplasm</location>
    </subcellularLocation>
</comment>
<dbReference type="InterPro" id="IPR025156">
    <property type="entry name" value="RNase_M5_C"/>
</dbReference>
<keyword evidence="4 11" id="KW-0540">Nuclease</keyword>